<dbReference type="EMBL" id="MU007010">
    <property type="protein sequence ID" value="KAF2436516.1"/>
    <property type="molecule type" value="Genomic_DNA"/>
</dbReference>
<evidence type="ECO:0000313" key="8">
    <source>
        <dbReference type="Proteomes" id="UP000800235"/>
    </source>
</evidence>
<keyword evidence="4" id="KW-0560">Oxidoreductase</keyword>
<evidence type="ECO:0000256" key="1">
    <source>
        <dbReference type="ARBA" id="ARBA00001974"/>
    </source>
</evidence>
<protein>
    <submittedName>
        <fullName evidence="7">Monooxygenase</fullName>
    </submittedName>
</protein>
<dbReference type="OrthoDB" id="47494at2759"/>
<name>A0A9P4P332_9PEZI</name>
<dbReference type="PANTHER" id="PTHR47178">
    <property type="entry name" value="MONOOXYGENASE, FAD-BINDING"/>
    <property type="match status" value="1"/>
</dbReference>
<proteinExistence type="predicted"/>
<dbReference type="InterPro" id="IPR036188">
    <property type="entry name" value="FAD/NAD-bd_sf"/>
</dbReference>
<dbReference type="Pfam" id="PF01494">
    <property type="entry name" value="FAD_binding_3"/>
    <property type="match status" value="1"/>
</dbReference>
<evidence type="ECO:0000256" key="5">
    <source>
        <dbReference type="ARBA" id="ARBA00023033"/>
    </source>
</evidence>
<dbReference type="Gene3D" id="3.50.50.60">
    <property type="entry name" value="FAD/NAD(P)-binding domain"/>
    <property type="match status" value="1"/>
</dbReference>
<organism evidence="7 8">
    <name type="scientific">Tothia fuscella</name>
    <dbReference type="NCBI Taxonomy" id="1048955"/>
    <lineage>
        <taxon>Eukaryota</taxon>
        <taxon>Fungi</taxon>
        <taxon>Dikarya</taxon>
        <taxon>Ascomycota</taxon>
        <taxon>Pezizomycotina</taxon>
        <taxon>Dothideomycetes</taxon>
        <taxon>Pleosporomycetidae</taxon>
        <taxon>Venturiales</taxon>
        <taxon>Cylindrosympodiaceae</taxon>
        <taxon>Tothia</taxon>
    </lineage>
</organism>
<dbReference type="PANTHER" id="PTHR47178:SF3">
    <property type="entry name" value="FAD-BINDING DOMAIN-CONTAINING PROTEIN"/>
    <property type="match status" value="1"/>
</dbReference>
<keyword evidence="8" id="KW-1185">Reference proteome</keyword>
<dbReference type="AlphaFoldDB" id="A0A9P4P332"/>
<keyword evidence="2" id="KW-0285">Flavoprotein</keyword>
<dbReference type="Pfam" id="PF13450">
    <property type="entry name" value="NAD_binding_8"/>
    <property type="match status" value="1"/>
</dbReference>
<comment type="cofactor">
    <cofactor evidence="1">
        <name>FAD</name>
        <dbReference type="ChEBI" id="CHEBI:57692"/>
    </cofactor>
</comment>
<keyword evidence="3" id="KW-0274">FAD</keyword>
<evidence type="ECO:0000259" key="6">
    <source>
        <dbReference type="Pfam" id="PF01494"/>
    </source>
</evidence>
<dbReference type="SUPFAM" id="SSF51905">
    <property type="entry name" value="FAD/NAD(P)-binding domain"/>
    <property type="match status" value="1"/>
</dbReference>
<dbReference type="InterPro" id="IPR002938">
    <property type="entry name" value="FAD-bd"/>
</dbReference>
<dbReference type="GO" id="GO:0071949">
    <property type="term" value="F:FAD binding"/>
    <property type="evidence" value="ECO:0007669"/>
    <property type="project" value="InterPro"/>
</dbReference>
<reference evidence="7" key="1">
    <citation type="journal article" date="2020" name="Stud. Mycol.">
        <title>101 Dothideomycetes genomes: a test case for predicting lifestyles and emergence of pathogens.</title>
        <authorList>
            <person name="Haridas S."/>
            <person name="Albert R."/>
            <person name="Binder M."/>
            <person name="Bloem J."/>
            <person name="Labutti K."/>
            <person name="Salamov A."/>
            <person name="Andreopoulos B."/>
            <person name="Baker S."/>
            <person name="Barry K."/>
            <person name="Bills G."/>
            <person name="Bluhm B."/>
            <person name="Cannon C."/>
            <person name="Castanera R."/>
            <person name="Culley D."/>
            <person name="Daum C."/>
            <person name="Ezra D."/>
            <person name="Gonzalez J."/>
            <person name="Henrissat B."/>
            <person name="Kuo A."/>
            <person name="Liang C."/>
            <person name="Lipzen A."/>
            <person name="Lutzoni F."/>
            <person name="Magnuson J."/>
            <person name="Mondo S."/>
            <person name="Nolan M."/>
            <person name="Ohm R."/>
            <person name="Pangilinan J."/>
            <person name="Park H.-J."/>
            <person name="Ramirez L."/>
            <person name="Alfaro M."/>
            <person name="Sun H."/>
            <person name="Tritt A."/>
            <person name="Yoshinaga Y."/>
            <person name="Zwiers L.-H."/>
            <person name="Turgeon B."/>
            <person name="Goodwin S."/>
            <person name="Spatafora J."/>
            <person name="Crous P."/>
            <person name="Grigoriev I."/>
        </authorList>
    </citation>
    <scope>NUCLEOTIDE SEQUENCE</scope>
    <source>
        <strain evidence="7">CBS 130266</strain>
    </source>
</reference>
<keyword evidence="5 7" id="KW-0503">Monooxygenase</keyword>
<evidence type="ECO:0000313" key="7">
    <source>
        <dbReference type="EMBL" id="KAF2436516.1"/>
    </source>
</evidence>
<dbReference type="PRINTS" id="PR00420">
    <property type="entry name" value="RNGMNOXGNASE"/>
</dbReference>
<dbReference type="GO" id="GO:0004497">
    <property type="term" value="F:monooxygenase activity"/>
    <property type="evidence" value="ECO:0007669"/>
    <property type="project" value="UniProtKB-KW"/>
</dbReference>
<feature type="domain" description="FAD-binding" evidence="6">
    <location>
        <begin position="122"/>
        <end position="369"/>
    </location>
</feature>
<dbReference type="Proteomes" id="UP000800235">
    <property type="component" value="Unassembled WGS sequence"/>
</dbReference>
<evidence type="ECO:0000256" key="4">
    <source>
        <dbReference type="ARBA" id="ARBA00023002"/>
    </source>
</evidence>
<evidence type="ECO:0000256" key="3">
    <source>
        <dbReference type="ARBA" id="ARBA00022827"/>
    </source>
</evidence>
<comment type="caution">
    <text evidence="7">The sequence shown here is derived from an EMBL/GenBank/DDBJ whole genome shotgun (WGS) entry which is preliminary data.</text>
</comment>
<gene>
    <name evidence="7" type="ORF">EJ08DRAFT_729024</name>
</gene>
<accession>A0A9P4P332</accession>
<evidence type="ECO:0000256" key="2">
    <source>
        <dbReference type="ARBA" id="ARBA00022630"/>
    </source>
</evidence>
<sequence>MAKQVKPYVILIIGAGSTGLALAAGFQKNGIKALVFEKDASLTEKSRDWNMGLHWGAAVLRGLLPDTAWERLQSVQVDPNVPTKVLDSMYFLNSQTGERIGAAEIDNFYRLKRSKLRALLAENLGIRFEKKLAAIEYSADRTTVTAKFEDGSSETGTMIVGADGARSVTRNLIVGLDSSASCRIPYAATFAQASFTQEQAIQLRSFHALYLAGIHPDGYFSFFGMQDATDAEKPETWIFFFYISFGSTLEEQDKMAQWSNAEKLRLVKQKARQYADPWKSAYEWLPDDHPVWYMGFTDWDPGAEGHHWDNHGGLVTLAGDAAHTMTYQRGQGLNHSITDASKIVKAVKSVISREKSQEEAIKIYEEEMICRAGNEVRMSTQNTAMLHNWEQVLQSPLMRRGLKKD</sequence>